<evidence type="ECO:0000256" key="5">
    <source>
        <dbReference type="ARBA" id="ARBA00022989"/>
    </source>
</evidence>
<keyword evidence="5" id="KW-1133">Transmembrane helix</keyword>
<dbReference type="GO" id="GO:0042407">
    <property type="term" value="P:cristae formation"/>
    <property type="evidence" value="ECO:0007669"/>
    <property type="project" value="TreeGrafter"/>
</dbReference>
<dbReference type="EMBL" id="UYWY01023470">
    <property type="protein sequence ID" value="VDM47607.1"/>
    <property type="molecule type" value="Genomic_DNA"/>
</dbReference>
<comment type="subunit">
    <text evidence="8">Component of the mitochondrial contact site and cristae organizing system (MICOS) complex.</text>
</comment>
<accession>A0A183V6B6</accession>
<keyword evidence="6 8" id="KW-0496">Mitochondrion</keyword>
<dbReference type="PANTHER" id="PTHR31816">
    <property type="entry name" value="MICOS COMPLEX SUBUNIT MIC13"/>
    <property type="match status" value="1"/>
</dbReference>
<reference evidence="11" key="1">
    <citation type="submission" date="2016-06" db="UniProtKB">
        <authorList>
            <consortium name="WormBaseParasite"/>
        </authorList>
    </citation>
    <scope>IDENTIFICATION</scope>
</reference>
<reference evidence="9 10" key="2">
    <citation type="submission" date="2018-11" db="EMBL/GenBank/DDBJ databases">
        <authorList>
            <consortium name="Pathogen Informatics"/>
        </authorList>
    </citation>
    <scope>NUCLEOTIDE SEQUENCE [LARGE SCALE GENOMIC DNA]</scope>
</reference>
<keyword evidence="10" id="KW-1185">Reference proteome</keyword>
<dbReference type="Proteomes" id="UP000050794">
    <property type="component" value="Unassembled WGS sequence"/>
</dbReference>
<evidence type="ECO:0000256" key="4">
    <source>
        <dbReference type="ARBA" id="ARBA00022792"/>
    </source>
</evidence>
<comment type="subcellular location">
    <subcellularLocation>
        <location evidence="1 8">Mitochondrion inner membrane</location>
        <topology evidence="1 8">Single-pass membrane protein</topology>
    </subcellularLocation>
</comment>
<evidence type="ECO:0000256" key="2">
    <source>
        <dbReference type="ARBA" id="ARBA00006771"/>
    </source>
</evidence>
<dbReference type="InterPro" id="IPR026769">
    <property type="entry name" value="Mic13"/>
</dbReference>
<dbReference type="GO" id="GO:0044284">
    <property type="term" value="C:mitochondrial crista junction"/>
    <property type="evidence" value="ECO:0007669"/>
    <property type="project" value="TreeGrafter"/>
</dbReference>
<dbReference type="WBParaSite" id="TCNE_0001628701-mRNA-1">
    <property type="protein sequence ID" value="TCNE_0001628701-mRNA-1"/>
    <property type="gene ID" value="TCNE_0001628701"/>
</dbReference>
<organism evidence="10 11">
    <name type="scientific">Toxocara canis</name>
    <name type="common">Canine roundworm</name>
    <dbReference type="NCBI Taxonomy" id="6265"/>
    <lineage>
        <taxon>Eukaryota</taxon>
        <taxon>Metazoa</taxon>
        <taxon>Ecdysozoa</taxon>
        <taxon>Nematoda</taxon>
        <taxon>Chromadorea</taxon>
        <taxon>Rhabditida</taxon>
        <taxon>Spirurina</taxon>
        <taxon>Ascaridomorpha</taxon>
        <taxon>Ascaridoidea</taxon>
        <taxon>Toxocaridae</taxon>
        <taxon>Toxocara</taxon>
    </lineage>
</organism>
<keyword evidence="7" id="KW-0472">Membrane</keyword>
<dbReference type="AlphaFoldDB" id="A0A183V6B6"/>
<keyword evidence="3" id="KW-0812">Transmembrane</keyword>
<evidence type="ECO:0000256" key="6">
    <source>
        <dbReference type="ARBA" id="ARBA00023128"/>
    </source>
</evidence>
<evidence type="ECO:0000256" key="3">
    <source>
        <dbReference type="ARBA" id="ARBA00022692"/>
    </source>
</evidence>
<evidence type="ECO:0000256" key="1">
    <source>
        <dbReference type="ARBA" id="ARBA00004434"/>
    </source>
</evidence>
<dbReference type="GO" id="GO:0061617">
    <property type="term" value="C:MICOS complex"/>
    <property type="evidence" value="ECO:0007669"/>
    <property type="project" value="UniProtKB-UniRule"/>
</dbReference>
<sequence>MGVFWPLVRRFKSCFRVAVKVGVVGGAVKLSVDHDIWSLNTDKGAHVYASLQEHVVPGTIVFPEELPSREELRRDVGGAWNRGVDAFFTGVERMPSFICRIIMGNDTAH</sequence>
<comment type="similarity">
    <text evidence="2 8">Belongs to the MICOS complex subunit Mic13 family.</text>
</comment>
<name>A0A183V6B6_TOXCA</name>
<evidence type="ECO:0000256" key="7">
    <source>
        <dbReference type="ARBA" id="ARBA00023136"/>
    </source>
</evidence>
<evidence type="ECO:0000256" key="8">
    <source>
        <dbReference type="RuleBase" id="RU363009"/>
    </source>
</evidence>
<dbReference type="Pfam" id="PF15884">
    <property type="entry name" value="QIL1"/>
    <property type="match status" value="1"/>
</dbReference>
<gene>
    <name evidence="9" type="ORF">TCNE_LOCUS16286</name>
</gene>
<proteinExistence type="inferred from homology"/>
<protein>
    <recommendedName>
        <fullName evidence="8">MICOS complex subunit MIC13</fullName>
    </recommendedName>
</protein>
<evidence type="ECO:0000313" key="11">
    <source>
        <dbReference type="WBParaSite" id="TCNE_0001628701-mRNA-1"/>
    </source>
</evidence>
<evidence type="ECO:0000313" key="9">
    <source>
        <dbReference type="EMBL" id="VDM47607.1"/>
    </source>
</evidence>
<dbReference type="PANTHER" id="PTHR31816:SF3">
    <property type="entry name" value="MICOS COMPLEX SUBUNIT MIC13"/>
    <property type="match status" value="1"/>
</dbReference>
<evidence type="ECO:0000313" key="10">
    <source>
        <dbReference type="Proteomes" id="UP000050794"/>
    </source>
</evidence>
<comment type="function">
    <text evidence="8">Component of the MICOS complex, a large protein complex of the mitochondrial inner membrane that plays crucial roles in the maintenance of crista junctions, inner membrane architecture, and formation of contact sites to the outer membrane.</text>
</comment>
<keyword evidence="4 8" id="KW-0999">Mitochondrion inner membrane</keyword>